<sequence>MAKHEPRRRLDNIEPKENFSYARTNRKETNSSKDISTYSNFGKKGLDYLDNYNKDYERRYAKKKGIAKWDCYCEKKIFDKINNIYELAEKMQNNKKGFKKGFYR</sequence>
<dbReference type="Proteomes" id="UP000053239">
    <property type="component" value="Unassembled WGS sequence"/>
</dbReference>
<reference evidence="2 3" key="1">
    <citation type="submission" date="2011-09" db="EMBL/GenBank/DDBJ databases">
        <title>The Genome Sequence of Plasmodium vivax North Korean.</title>
        <authorList>
            <consortium name="The Broad Institute Genome Sequencing Platform"/>
            <consortium name="The Broad Institute Genome Sequencing Center for Infectious Disease"/>
            <person name="Neafsey D."/>
            <person name="Carlton J."/>
            <person name="Barnwell J."/>
            <person name="Collins W."/>
            <person name="Escalante A."/>
            <person name="Mullikin J."/>
            <person name="Saul A."/>
            <person name="Guigo R."/>
            <person name="Camara F."/>
            <person name="Young S.K."/>
            <person name="Zeng Q."/>
            <person name="Gargeya S."/>
            <person name="Fitzgerald M."/>
            <person name="Haas B."/>
            <person name="Abouelleil A."/>
            <person name="Alvarado L."/>
            <person name="Arachchi H.M."/>
            <person name="Berlin A."/>
            <person name="Brown A."/>
            <person name="Chapman S.B."/>
            <person name="Chen Z."/>
            <person name="Dunbar C."/>
            <person name="Freedman E."/>
            <person name="Gearin G."/>
            <person name="Gellesch M."/>
            <person name="Goldberg J."/>
            <person name="Griggs A."/>
            <person name="Gujja S."/>
            <person name="Heiman D."/>
            <person name="Howarth C."/>
            <person name="Larson L."/>
            <person name="Lui A."/>
            <person name="MacDonald P.J.P."/>
            <person name="Montmayeur A."/>
            <person name="Murphy C."/>
            <person name="Neiman D."/>
            <person name="Pearson M."/>
            <person name="Priest M."/>
            <person name="Roberts A."/>
            <person name="Saif S."/>
            <person name="Shea T."/>
            <person name="Shenoy N."/>
            <person name="Sisk P."/>
            <person name="Stolte C."/>
            <person name="Sykes S."/>
            <person name="Wortman J."/>
            <person name="Nusbaum C."/>
            <person name="Birren B."/>
        </authorList>
    </citation>
    <scope>NUCLEOTIDE SEQUENCE [LARGE SCALE GENOMIC DNA]</scope>
    <source>
        <strain evidence="2 3">North Korean</strain>
    </source>
</reference>
<evidence type="ECO:0000256" key="1">
    <source>
        <dbReference type="SAM" id="MobiDB-lite"/>
    </source>
</evidence>
<evidence type="ECO:0000313" key="2">
    <source>
        <dbReference type="EMBL" id="KNA00922.1"/>
    </source>
</evidence>
<evidence type="ECO:0000313" key="3">
    <source>
        <dbReference type="Proteomes" id="UP000053239"/>
    </source>
</evidence>
<feature type="region of interest" description="Disordered" evidence="1">
    <location>
        <begin position="1"/>
        <end position="35"/>
    </location>
</feature>
<proteinExistence type="predicted"/>
<protein>
    <submittedName>
        <fullName evidence="2">Uncharacterized protein</fullName>
    </submittedName>
</protein>
<accession>A0A0J9TZH8</accession>
<feature type="compositionally biased region" description="Basic and acidic residues" evidence="1">
    <location>
        <begin position="8"/>
        <end position="17"/>
    </location>
</feature>
<dbReference type="OrthoDB" id="389443at2759"/>
<name>A0A0J9TZH8_PLAVI</name>
<organism evidence="2 3">
    <name type="scientific">Plasmodium vivax North Korean</name>
    <dbReference type="NCBI Taxonomy" id="1035514"/>
    <lineage>
        <taxon>Eukaryota</taxon>
        <taxon>Sar</taxon>
        <taxon>Alveolata</taxon>
        <taxon>Apicomplexa</taxon>
        <taxon>Aconoidasida</taxon>
        <taxon>Haemosporida</taxon>
        <taxon>Plasmodiidae</taxon>
        <taxon>Plasmodium</taxon>
        <taxon>Plasmodium (Plasmodium)</taxon>
    </lineage>
</organism>
<dbReference type="AlphaFoldDB" id="A0A0J9TZH8"/>
<gene>
    <name evidence="2" type="ORF">PVNG_05352</name>
</gene>
<dbReference type="EMBL" id="KQ235299">
    <property type="protein sequence ID" value="KNA00922.1"/>
    <property type="molecule type" value="Genomic_DNA"/>
</dbReference>